<proteinExistence type="predicted"/>
<keyword evidence="2" id="KW-1185">Reference proteome</keyword>
<dbReference type="Proteomes" id="UP000030645">
    <property type="component" value="Unassembled WGS sequence"/>
</dbReference>
<name>W9RF14_9ROSA</name>
<evidence type="ECO:0000313" key="2">
    <source>
        <dbReference type="Proteomes" id="UP000030645"/>
    </source>
</evidence>
<dbReference type="EMBL" id="KE344659">
    <property type="protein sequence ID" value="EXB74811.1"/>
    <property type="molecule type" value="Genomic_DNA"/>
</dbReference>
<sequence>MAPEEKRGDADLTPRTNLTNRAVRSDHLRKSQTIFDGLVRVLASAAYRHRRTDMVGAARAEISFASRCLVVCVSPPPPSLLGKSASVIAMYYASTIDKATVDCKAWEITRHQDSNEEQAGEQSKQLNPTGILTVLDVYTMWTPPHIYDIREGEQELAAPGCLAAKLVAASTGRCCTTTMTMHHGLRD</sequence>
<organism evidence="1 2">
    <name type="scientific">Morus notabilis</name>
    <dbReference type="NCBI Taxonomy" id="981085"/>
    <lineage>
        <taxon>Eukaryota</taxon>
        <taxon>Viridiplantae</taxon>
        <taxon>Streptophyta</taxon>
        <taxon>Embryophyta</taxon>
        <taxon>Tracheophyta</taxon>
        <taxon>Spermatophyta</taxon>
        <taxon>Magnoliopsida</taxon>
        <taxon>eudicotyledons</taxon>
        <taxon>Gunneridae</taxon>
        <taxon>Pentapetalae</taxon>
        <taxon>rosids</taxon>
        <taxon>fabids</taxon>
        <taxon>Rosales</taxon>
        <taxon>Moraceae</taxon>
        <taxon>Moreae</taxon>
        <taxon>Morus</taxon>
    </lineage>
</organism>
<accession>W9RF14</accession>
<protein>
    <submittedName>
        <fullName evidence="1">Uncharacterized protein</fullName>
    </submittedName>
</protein>
<gene>
    <name evidence="1" type="ORF">L484_023555</name>
</gene>
<dbReference type="AlphaFoldDB" id="W9RF14"/>
<evidence type="ECO:0000313" key="1">
    <source>
        <dbReference type="EMBL" id="EXB74811.1"/>
    </source>
</evidence>
<reference evidence="2" key="1">
    <citation type="submission" date="2013-01" db="EMBL/GenBank/DDBJ databases">
        <title>Draft Genome Sequence of a Mulberry Tree, Morus notabilis C.K. Schneid.</title>
        <authorList>
            <person name="He N."/>
            <person name="Zhao S."/>
        </authorList>
    </citation>
    <scope>NUCLEOTIDE SEQUENCE</scope>
</reference>